<dbReference type="AlphaFoldDB" id="A0A0C2WV97"/>
<dbReference type="Proteomes" id="UP000054549">
    <property type="component" value="Unassembled WGS sequence"/>
</dbReference>
<sequence>MPGPSNKKKPKSRRKDTKNGNKSTSVQTRGPSPTPSESPSQQLYTPPPIQAQISEQSVYLPPYEKKADKRQPADDGILTPPRPFIYDPGTGPRVRDPRAFLSSAYFAEKPAMHVPLCAEFAQPEILEMLRTILPEETALILWYNKSRSTSRICPACQRLYRLGDNLPDLVSEEPLQISKHERRHEPPYLRGEQAISGLCSPICFILASFNYPGAIKQAWGRMVDDIDDQTWEMMNERCEGNQTSELGRALSMLVKMTRLHDLGLGQLCFGVIGDSE</sequence>
<feature type="compositionally biased region" description="Polar residues" evidence="1">
    <location>
        <begin position="20"/>
        <end position="30"/>
    </location>
</feature>
<feature type="region of interest" description="Disordered" evidence="1">
    <location>
        <begin position="1"/>
        <end position="91"/>
    </location>
</feature>
<gene>
    <name evidence="2" type="ORF">M378DRAFT_161661</name>
</gene>
<dbReference type="OrthoDB" id="3153997at2759"/>
<dbReference type="STRING" id="946122.A0A0C2WV97"/>
<dbReference type="EMBL" id="KN818240">
    <property type="protein sequence ID" value="KIL65687.1"/>
    <property type="molecule type" value="Genomic_DNA"/>
</dbReference>
<accession>A0A0C2WV97</accession>
<evidence type="ECO:0000313" key="3">
    <source>
        <dbReference type="Proteomes" id="UP000054549"/>
    </source>
</evidence>
<dbReference type="HOGENOM" id="CLU_046011_0_0_1"/>
<organism evidence="2 3">
    <name type="scientific">Amanita muscaria (strain Koide BX008)</name>
    <dbReference type="NCBI Taxonomy" id="946122"/>
    <lineage>
        <taxon>Eukaryota</taxon>
        <taxon>Fungi</taxon>
        <taxon>Dikarya</taxon>
        <taxon>Basidiomycota</taxon>
        <taxon>Agaricomycotina</taxon>
        <taxon>Agaricomycetes</taxon>
        <taxon>Agaricomycetidae</taxon>
        <taxon>Agaricales</taxon>
        <taxon>Pluteineae</taxon>
        <taxon>Amanitaceae</taxon>
        <taxon>Amanita</taxon>
    </lineage>
</organism>
<evidence type="ECO:0000256" key="1">
    <source>
        <dbReference type="SAM" id="MobiDB-lite"/>
    </source>
</evidence>
<reference evidence="2 3" key="1">
    <citation type="submission" date="2014-04" db="EMBL/GenBank/DDBJ databases">
        <title>Evolutionary Origins and Diversification of the Mycorrhizal Mutualists.</title>
        <authorList>
            <consortium name="DOE Joint Genome Institute"/>
            <consortium name="Mycorrhizal Genomics Consortium"/>
            <person name="Kohler A."/>
            <person name="Kuo A."/>
            <person name="Nagy L.G."/>
            <person name="Floudas D."/>
            <person name="Copeland A."/>
            <person name="Barry K.W."/>
            <person name="Cichocki N."/>
            <person name="Veneault-Fourrey C."/>
            <person name="LaButti K."/>
            <person name="Lindquist E.A."/>
            <person name="Lipzen A."/>
            <person name="Lundell T."/>
            <person name="Morin E."/>
            <person name="Murat C."/>
            <person name="Riley R."/>
            <person name="Ohm R."/>
            <person name="Sun H."/>
            <person name="Tunlid A."/>
            <person name="Henrissat B."/>
            <person name="Grigoriev I.V."/>
            <person name="Hibbett D.S."/>
            <person name="Martin F."/>
        </authorList>
    </citation>
    <scope>NUCLEOTIDE SEQUENCE [LARGE SCALE GENOMIC DNA]</scope>
    <source>
        <strain evidence="2 3">Koide BX008</strain>
    </source>
</reference>
<feature type="compositionally biased region" description="Basic and acidic residues" evidence="1">
    <location>
        <begin position="63"/>
        <end position="73"/>
    </location>
</feature>
<evidence type="ECO:0000313" key="2">
    <source>
        <dbReference type="EMBL" id="KIL65687.1"/>
    </source>
</evidence>
<name>A0A0C2WV97_AMAMK</name>
<feature type="compositionally biased region" description="Basic residues" evidence="1">
    <location>
        <begin position="1"/>
        <end position="16"/>
    </location>
</feature>
<dbReference type="InParanoid" id="A0A0C2WV97"/>
<keyword evidence="3" id="KW-1185">Reference proteome</keyword>
<proteinExistence type="predicted"/>
<protein>
    <submittedName>
        <fullName evidence="2">Uncharacterized protein</fullName>
    </submittedName>
</protein>